<dbReference type="GO" id="GO:0003824">
    <property type="term" value="F:catalytic activity"/>
    <property type="evidence" value="ECO:0007669"/>
    <property type="project" value="UniProtKB-ARBA"/>
</dbReference>
<evidence type="ECO:0000259" key="3">
    <source>
        <dbReference type="PROSITE" id="PS50113"/>
    </source>
</evidence>
<dbReference type="PROSITE" id="PS50883">
    <property type="entry name" value="EAL"/>
    <property type="match status" value="1"/>
</dbReference>
<dbReference type="InterPro" id="IPR035965">
    <property type="entry name" value="PAS-like_dom_sf"/>
</dbReference>
<proteinExistence type="predicted"/>
<dbReference type="InterPro" id="IPR000700">
    <property type="entry name" value="PAS-assoc_C"/>
</dbReference>
<dbReference type="NCBIfam" id="TIGR00254">
    <property type="entry name" value="GGDEF"/>
    <property type="match status" value="1"/>
</dbReference>
<evidence type="ECO:0000259" key="5">
    <source>
        <dbReference type="PROSITE" id="PS50887"/>
    </source>
</evidence>
<evidence type="ECO:0000256" key="1">
    <source>
        <dbReference type="ARBA" id="ARBA00001946"/>
    </source>
</evidence>
<dbReference type="SMART" id="SM00267">
    <property type="entry name" value="GGDEF"/>
    <property type="match status" value="1"/>
</dbReference>
<dbReference type="Proteomes" id="UP000199107">
    <property type="component" value="Unassembled WGS sequence"/>
</dbReference>
<keyword evidence="7" id="KW-1185">Reference proteome</keyword>
<feature type="domain" description="PAC" evidence="3">
    <location>
        <begin position="254"/>
        <end position="306"/>
    </location>
</feature>
<dbReference type="FunFam" id="3.30.70.270:FF:000001">
    <property type="entry name" value="Diguanylate cyclase domain protein"/>
    <property type="match status" value="1"/>
</dbReference>
<dbReference type="InterPro" id="IPR052155">
    <property type="entry name" value="Biofilm_reg_signaling"/>
</dbReference>
<dbReference type="SUPFAM" id="SSF141868">
    <property type="entry name" value="EAL domain-like"/>
    <property type="match status" value="1"/>
</dbReference>
<dbReference type="PANTHER" id="PTHR44757:SF2">
    <property type="entry name" value="BIOFILM ARCHITECTURE MAINTENANCE PROTEIN MBAA"/>
    <property type="match status" value="1"/>
</dbReference>
<dbReference type="InterPro" id="IPR000014">
    <property type="entry name" value="PAS"/>
</dbReference>
<dbReference type="OrthoDB" id="9804951at2"/>
<dbReference type="Gene3D" id="3.20.20.450">
    <property type="entry name" value="EAL domain"/>
    <property type="match status" value="1"/>
</dbReference>
<dbReference type="CDD" id="cd00130">
    <property type="entry name" value="PAS"/>
    <property type="match status" value="2"/>
</dbReference>
<dbReference type="STRING" id="48727.SAMN05192555_102248"/>
<dbReference type="InterPro" id="IPR001633">
    <property type="entry name" value="EAL_dom"/>
</dbReference>
<dbReference type="NCBIfam" id="TIGR00229">
    <property type="entry name" value="sensory_box"/>
    <property type="match status" value="2"/>
</dbReference>
<dbReference type="AlphaFoldDB" id="A0A1G9GTJ9"/>
<dbReference type="InterPro" id="IPR000160">
    <property type="entry name" value="GGDEF_dom"/>
</dbReference>
<feature type="domain" description="PAS" evidence="2">
    <location>
        <begin position="181"/>
        <end position="226"/>
    </location>
</feature>
<name>A0A1G9GTJ9_9GAMM</name>
<dbReference type="PROSITE" id="PS50113">
    <property type="entry name" value="PAC"/>
    <property type="match status" value="2"/>
</dbReference>
<dbReference type="SMART" id="SM00091">
    <property type="entry name" value="PAS"/>
    <property type="match status" value="2"/>
</dbReference>
<dbReference type="Pfam" id="PF13426">
    <property type="entry name" value="PAS_9"/>
    <property type="match status" value="2"/>
</dbReference>
<reference evidence="7" key="1">
    <citation type="submission" date="2016-10" db="EMBL/GenBank/DDBJ databases">
        <authorList>
            <person name="Varghese N."/>
            <person name="Submissions S."/>
        </authorList>
    </citation>
    <scope>NUCLEOTIDE SEQUENCE [LARGE SCALE GENOMIC DNA]</scope>
    <source>
        <strain evidence="7">AAP</strain>
    </source>
</reference>
<dbReference type="EMBL" id="FNGH01000002">
    <property type="protein sequence ID" value="SDL03932.1"/>
    <property type="molecule type" value="Genomic_DNA"/>
</dbReference>
<dbReference type="Gene3D" id="3.30.70.270">
    <property type="match status" value="1"/>
</dbReference>
<accession>A0A1G9GTJ9</accession>
<comment type="cofactor">
    <cofactor evidence="1">
        <name>Mg(2+)</name>
        <dbReference type="ChEBI" id="CHEBI:18420"/>
    </cofactor>
</comment>
<evidence type="ECO:0000313" key="6">
    <source>
        <dbReference type="EMBL" id="SDL03932.1"/>
    </source>
</evidence>
<evidence type="ECO:0000313" key="7">
    <source>
        <dbReference type="Proteomes" id="UP000199107"/>
    </source>
</evidence>
<dbReference type="PANTHER" id="PTHR44757">
    <property type="entry name" value="DIGUANYLATE CYCLASE DGCP"/>
    <property type="match status" value="1"/>
</dbReference>
<dbReference type="InterPro" id="IPR035919">
    <property type="entry name" value="EAL_sf"/>
</dbReference>
<dbReference type="SUPFAM" id="SSF55785">
    <property type="entry name" value="PYP-like sensor domain (PAS domain)"/>
    <property type="match status" value="2"/>
</dbReference>
<feature type="domain" description="EAL" evidence="4">
    <location>
        <begin position="479"/>
        <end position="732"/>
    </location>
</feature>
<feature type="domain" description="PAS" evidence="2">
    <location>
        <begin position="84"/>
        <end position="134"/>
    </location>
</feature>
<dbReference type="Pfam" id="PF00563">
    <property type="entry name" value="EAL"/>
    <property type="match status" value="1"/>
</dbReference>
<dbReference type="SUPFAM" id="SSF55073">
    <property type="entry name" value="Nucleotide cyclase"/>
    <property type="match status" value="1"/>
</dbReference>
<dbReference type="Pfam" id="PF00990">
    <property type="entry name" value="GGDEF"/>
    <property type="match status" value="1"/>
</dbReference>
<dbReference type="SMART" id="SM00086">
    <property type="entry name" value="PAC"/>
    <property type="match status" value="2"/>
</dbReference>
<evidence type="ECO:0000259" key="2">
    <source>
        <dbReference type="PROSITE" id="PS50112"/>
    </source>
</evidence>
<sequence length="741" mass="82119">MTCIMSASANPSSAGRNVLPWPVCEHNTYISINDNYINHINYIRSDQDILLGHLAALPASLASLLDIPGLAISIADGERSDCPLLFVNREFERLTGYAYDEVIGRSCRMLQSHSTDPEALAAIRRALDESRPTTVTIENHRKDGTPFWNELSLAPLFSQGGRRYLIGIQRDVTEREHSQQRMKLADAVFRNTHDGILVTDADKRIIDTNPAFSELTGYRQDEVLGKKPNLLSSGKHDSGFYQSMFAAVEERGFWTGDIWNTRKDGSQLIENTTISAIRDESGEIVNYIGVFRDITQRRLNQARLERMASYDPLTGLFNREHFNTLLERQLASLEFTQSGLAVLFLDLDDFKPINDTYGHASGDELLVEISRRLKRLMRANDLTARFGGDEFVIALGGLGTQSKAGKVAEKVLADLTQTFELDNGQRVEISASIGIAFTSDHQLSCSALLDAADAAMYDAKQLGKNRIAFAANVGSQGATQDAYSRVKAAFESGEIVLHFQPILDLRSHEVVGFEALARWHHPIKGVLGPEHFIDVITQSSLSLPFGRWLIDQAGRVARHFRNAGHRVMIAVNLSQDQIETGAFIEALSTARAKYALDDPFLVAEVLESTQFHDMELASNLLQEARGLGAKIALDDFGTGISSITYASQLPLNTIKIDRMATRHVEVRQDRQQFISGIIHMGHAMQRRVLAEGIETQTQLETLTAMGCDLGQGFHIGKPMAEAALFARYLADGPPHGFLLKH</sequence>
<dbReference type="PROSITE" id="PS50112">
    <property type="entry name" value="PAS"/>
    <property type="match status" value="2"/>
</dbReference>
<dbReference type="Gene3D" id="3.30.450.20">
    <property type="entry name" value="PAS domain"/>
    <property type="match status" value="2"/>
</dbReference>
<dbReference type="SMART" id="SM00052">
    <property type="entry name" value="EAL"/>
    <property type="match status" value="1"/>
</dbReference>
<dbReference type="InterPro" id="IPR043128">
    <property type="entry name" value="Rev_trsase/Diguanyl_cyclase"/>
</dbReference>
<protein>
    <submittedName>
        <fullName evidence="6">PAS domain S-box-containing protein/diguanylate cyclase (GGDEF) domain-containing protein</fullName>
    </submittedName>
</protein>
<dbReference type="CDD" id="cd01949">
    <property type="entry name" value="GGDEF"/>
    <property type="match status" value="1"/>
</dbReference>
<gene>
    <name evidence="6" type="ORF">SAMN05192555_102248</name>
</gene>
<feature type="domain" description="GGDEF" evidence="5">
    <location>
        <begin position="338"/>
        <end position="472"/>
    </location>
</feature>
<dbReference type="PROSITE" id="PS50887">
    <property type="entry name" value="GGDEF"/>
    <property type="match status" value="1"/>
</dbReference>
<dbReference type="InterPro" id="IPR001610">
    <property type="entry name" value="PAC"/>
</dbReference>
<organism evidence="6 7">
    <name type="scientific">Franzmannia pantelleriensis</name>
    <dbReference type="NCBI Taxonomy" id="48727"/>
    <lineage>
        <taxon>Bacteria</taxon>
        <taxon>Pseudomonadati</taxon>
        <taxon>Pseudomonadota</taxon>
        <taxon>Gammaproteobacteria</taxon>
        <taxon>Oceanospirillales</taxon>
        <taxon>Halomonadaceae</taxon>
        <taxon>Franzmannia</taxon>
    </lineage>
</organism>
<dbReference type="CDD" id="cd01948">
    <property type="entry name" value="EAL"/>
    <property type="match status" value="1"/>
</dbReference>
<dbReference type="InterPro" id="IPR029787">
    <property type="entry name" value="Nucleotide_cyclase"/>
</dbReference>
<evidence type="ECO:0000259" key="4">
    <source>
        <dbReference type="PROSITE" id="PS50883"/>
    </source>
</evidence>
<feature type="domain" description="PAC" evidence="3">
    <location>
        <begin position="131"/>
        <end position="184"/>
    </location>
</feature>